<dbReference type="InterPro" id="IPR025449">
    <property type="entry name" value="JetB"/>
</dbReference>
<keyword evidence="3" id="KW-1185">Reference proteome</keyword>
<feature type="region of interest" description="Disordered" evidence="1">
    <location>
        <begin position="1"/>
        <end position="44"/>
    </location>
</feature>
<reference evidence="2" key="1">
    <citation type="submission" date="2019-02" db="EMBL/GenBank/DDBJ databases">
        <title>Draft genome of the type strain Pelomonas aquatica CCUG 52575T.</title>
        <authorList>
            <person name="Gomila M."/>
            <person name="Lalucat J."/>
        </authorList>
    </citation>
    <scope>NUCLEOTIDE SEQUENCE</scope>
    <source>
        <strain evidence="2">CCUG 52575</strain>
    </source>
</reference>
<dbReference type="RefSeq" id="WP_268150300.1">
    <property type="nucleotide sequence ID" value="NZ_JAPPUW010000008.1"/>
</dbReference>
<proteinExistence type="predicted"/>
<comment type="caution">
    <text evidence="2">The sequence shown here is derived from an EMBL/GenBank/DDBJ whole genome shotgun (WGS) entry which is preliminary data.</text>
</comment>
<feature type="compositionally biased region" description="Acidic residues" evidence="1">
    <location>
        <begin position="32"/>
        <end position="41"/>
    </location>
</feature>
<gene>
    <name evidence="2" type="ORF">EXJ73_23280</name>
</gene>
<name>A0A9X4LLX3_9BURK</name>
<dbReference type="EMBL" id="SGUG01000073">
    <property type="protein sequence ID" value="MDG0865386.1"/>
    <property type="molecule type" value="Genomic_DNA"/>
</dbReference>
<dbReference type="AlphaFoldDB" id="A0A9X4LLX3"/>
<dbReference type="Pfam" id="PF13835">
    <property type="entry name" value="DUF4194"/>
    <property type="match status" value="1"/>
</dbReference>
<evidence type="ECO:0000313" key="3">
    <source>
        <dbReference type="Proteomes" id="UP001152766"/>
    </source>
</evidence>
<protein>
    <submittedName>
        <fullName evidence="2">DUF4194 domain-containing protein</fullName>
    </submittedName>
</protein>
<evidence type="ECO:0000256" key="1">
    <source>
        <dbReference type="SAM" id="MobiDB-lite"/>
    </source>
</evidence>
<dbReference type="Proteomes" id="UP001152766">
    <property type="component" value="Unassembled WGS sequence"/>
</dbReference>
<sequence length="270" mass="29335">MPSSENPDPVAPVEIPLFLRKREVPPEPAPEVSEEDDEDDFAETRDLVLDSELSGAQDTLDASPLASDRVLFPGDCGELKGETRRALVALLAGPSVDGERQPKLWRVLKRDEAVLRSRLSDLFLELAVDDENQTAFVRQVAQHGETDIPILLRRQPLTFLQSAGLLILRAALASSSAAGQRAVVGGAELIADLAAYEDPAKSDKARFAKQCSAVVEALKRVSVLRPIPGSADRYEVSPTLALLVSAEQLEAFTRTYERLKQQRCAPGSQG</sequence>
<accession>A0A9X4LLX3</accession>
<organism evidence="2 3">
    <name type="scientific">Pelomonas aquatica</name>
    <dbReference type="NCBI Taxonomy" id="431058"/>
    <lineage>
        <taxon>Bacteria</taxon>
        <taxon>Pseudomonadati</taxon>
        <taxon>Pseudomonadota</taxon>
        <taxon>Betaproteobacteria</taxon>
        <taxon>Burkholderiales</taxon>
        <taxon>Sphaerotilaceae</taxon>
        <taxon>Roseateles</taxon>
    </lineage>
</organism>
<evidence type="ECO:0000313" key="2">
    <source>
        <dbReference type="EMBL" id="MDG0865386.1"/>
    </source>
</evidence>